<reference evidence="6 7" key="1">
    <citation type="journal article" date="2016" name="Nat. Commun.">
        <title>Thousands of microbial genomes shed light on interconnected biogeochemical processes in an aquifer system.</title>
        <authorList>
            <person name="Anantharaman K."/>
            <person name="Brown C.T."/>
            <person name="Hug L.A."/>
            <person name="Sharon I."/>
            <person name="Castelle C.J."/>
            <person name="Probst A.J."/>
            <person name="Thomas B.C."/>
            <person name="Singh A."/>
            <person name="Wilkins M.J."/>
            <person name="Karaoz U."/>
            <person name="Brodie E.L."/>
            <person name="Williams K.H."/>
            <person name="Hubbard S.S."/>
            <person name="Banfield J.F."/>
        </authorList>
    </citation>
    <scope>NUCLEOTIDE SEQUENCE [LARGE SCALE GENOMIC DNA]</scope>
</reference>
<dbReference type="InterPro" id="IPR000456">
    <property type="entry name" value="Ribosomal_bL17"/>
</dbReference>
<evidence type="ECO:0000313" key="6">
    <source>
        <dbReference type="EMBL" id="OGZ03809.1"/>
    </source>
</evidence>
<dbReference type="GO" id="GO:0022625">
    <property type="term" value="C:cytosolic large ribosomal subunit"/>
    <property type="evidence" value="ECO:0007669"/>
    <property type="project" value="TreeGrafter"/>
</dbReference>
<evidence type="ECO:0000256" key="3">
    <source>
        <dbReference type="ARBA" id="ARBA00023274"/>
    </source>
</evidence>
<proteinExistence type="inferred from homology"/>
<comment type="caution">
    <text evidence="6">The sequence shown here is derived from an EMBL/GenBank/DDBJ whole genome shotgun (WGS) entry which is preliminary data.</text>
</comment>
<dbReference type="HAMAP" id="MF_01368">
    <property type="entry name" value="Ribosomal_bL17"/>
    <property type="match status" value="1"/>
</dbReference>
<name>A0A1G2CR04_9BACT</name>
<evidence type="ECO:0000256" key="4">
    <source>
        <dbReference type="HAMAP-Rule" id="MF_01368"/>
    </source>
</evidence>
<dbReference type="Pfam" id="PF01196">
    <property type="entry name" value="Ribosomal_L17"/>
    <property type="match status" value="1"/>
</dbReference>
<evidence type="ECO:0000256" key="5">
    <source>
        <dbReference type="RuleBase" id="RU000660"/>
    </source>
</evidence>
<dbReference type="PROSITE" id="PS01167">
    <property type="entry name" value="RIBOSOMAL_L17"/>
    <property type="match status" value="1"/>
</dbReference>
<keyword evidence="3 4" id="KW-0687">Ribonucleoprotein</keyword>
<accession>A0A1G2CR04</accession>
<organism evidence="6 7">
    <name type="scientific">Candidatus Lloydbacteria bacterium RIFCSPHIGHO2_01_FULL_41_20</name>
    <dbReference type="NCBI Taxonomy" id="1798657"/>
    <lineage>
        <taxon>Bacteria</taxon>
        <taxon>Candidatus Lloydiibacteriota</taxon>
    </lineage>
</organism>
<dbReference type="Gene3D" id="3.90.1030.10">
    <property type="entry name" value="Ribosomal protein L17"/>
    <property type="match status" value="1"/>
</dbReference>
<keyword evidence="2 4" id="KW-0689">Ribosomal protein</keyword>
<dbReference type="PANTHER" id="PTHR14413">
    <property type="entry name" value="RIBOSOMAL PROTEIN L17"/>
    <property type="match status" value="1"/>
</dbReference>
<protein>
    <recommendedName>
        <fullName evidence="4">Large ribosomal subunit protein bL17</fullName>
    </recommendedName>
</protein>
<evidence type="ECO:0000256" key="1">
    <source>
        <dbReference type="ARBA" id="ARBA00008777"/>
    </source>
</evidence>
<dbReference type="InterPro" id="IPR047859">
    <property type="entry name" value="Ribosomal_bL17_CS"/>
</dbReference>
<comment type="similarity">
    <text evidence="1 4 5">Belongs to the bacterial ribosomal protein bL17 family.</text>
</comment>
<dbReference type="SUPFAM" id="SSF64263">
    <property type="entry name" value="Prokaryotic ribosomal protein L17"/>
    <property type="match status" value="1"/>
</dbReference>
<gene>
    <name evidence="4" type="primary">rplQ</name>
    <name evidence="6" type="ORF">A2648_02535</name>
</gene>
<dbReference type="AlphaFoldDB" id="A0A1G2CR04"/>
<dbReference type="PANTHER" id="PTHR14413:SF16">
    <property type="entry name" value="LARGE RIBOSOMAL SUBUNIT PROTEIN BL17M"/>
    <property type="match status" value="1"/>
</dbReference>
<evidence type="ECO:0000256" key="2">
    <source>
        <dbReference type="ARBA" id="ARBA00022980"/>
    </source>
</evidence>
<evidence type="ECO:0000313" key="7">
    <source>
        <dbReference type="Proteomes" id="UP000178841"/>
    </source>
</evidence>
<dbReference type="InterPro" id="IPR036373">
    <property type="entry name" value="Ribosomal_bL17_sf"/>
</dbReference>
<dbReference type="Proteomes" id="UP000178841">
    <property type="component" value="Unassembled WGS sequence"/>
</dbReference>
<dbReference type="EMBL" id="MHLH01000015">
    <property type="protein sequence ID" value="OGZ03809.1"/>
    <property type="molecule type" value="Genomic_DNA"/>
</dbReference>
<dbReference type="GO" id="GO:0006412">
    <property type="term" value="P:translation"/>
    <property type="evidence" value="ECO:0007669"/>
    <property type="project" value="UniProtKB-UniRule"/>
</dbReference>
<comment type="subunit">
    <text evidence="4">Part of the 50S ribosomal subunit. Contacts protein L32.</text>
</comment>
<dbReference type="GO" id="GO:0003735">
    <property type="term" value="F:structural constituent of ribosome"/>
    <property type="evidence" value="ECO:0007669"/>
    <property type="project" value="InterPro"/>
</dbReference>
<dbReference type="NCBIfam" id="TIGR00059">
    <property type="entry name" value="L17"/>
    <property type="match status" value="1"/>
</dbReference>
<dbReference type="STRING" id="1798657.A2648_02535"/>
<sequence length="117" mass="13326">MRHHNKQRKFGRTSKVRSALLKSLLRSLILHGKISTTEAKAKEIRPIVEGLITKARIGTLASRRFVTAKLLNQNKISKKLCEEIAPKYKDRNGGYTRIIKLPRRKSDGSTMAVIEFI</sequence>